<evidence type="ECO:0000313" key="4">
    <source>
        <dbReference type="EnsemblMetazoa" id="HelroP180003"/>
    </source>
</evidence>
<organism evidence="4 5">
    <name type="scientific">Helobdella robusta</name>
    <name type="common">Californian leech</name>
    <dbReference type="NCBI Taxonomy" id="6412"/>
    <lineage>
        <taxon>Eukaryota</taxon>
        <taxon>Metazoa</taxon>
        <taxon>Spiralia</taxon>
        <taxon>Lophotrochozoa</taxon>
        <taxon>Annelida</taxon>
        <taxon>Clitellata</taxon>
        <taxon>Hirudinea</taxon>
        <taxon>Rhynchobdellida</taxon>
        <taxon>Glossiphoniidae</taxon>
        <taxon>Helobdella</taxon>
    </lineage>
</organism>
<dbReference type="SUPFAM" id="SSF55486">
    <property type="entry name" value="Metalloproteases ('zincins'), catalytic domain"/>
    <property type="match status" value="1"/>
</dbReference>
<dbReference type="CTD" id="20207517"/>
<gene>
    <name evidence="4" type="primary">20207517</name>
    <name evidence="3" type="ORF">HELRODRAFT_180003</name>
</gene>
<protein>
    <recommendedName>
        <fullName evidence="2">Peptidase M12B domain-containing protein</fullName>
    </recommendedName>
</protein>
<dbReference type="Proteomes" id="UP000015101">
    <property type="component" value="Unassembled WGS sequence"/>
</dbReference>
<reference evidence="3 5" key="2">
    <citation type="journal article" date="2013" name="Nature">
        <title>Insights into bilaterian evolution from three spiralian genomes.</title>
        <authorList>
            <person name="Simakov O."/>
            <person name="Marletaz F."/>
            <person name="Cho S.J."/>
            <person name="Edsinger-Gonzales E."/>
            <person name="Havlak P."/>
            <person name="Hellsten U."/>
            <person name="Kuo D.H."/>
            <person name="Larsson T."/>
            <person name="Lv J."/>
            <person name="Arendt D."/>
            <person name="Savage R."/>
            <person name="Osoegawa K."/>
            <person name="de Jong P."/>
            <person name="Grimwood J."/>
            <person name="Chapman J.A."/>
            <person name="Shapiro H."/>
            <person name="Aerts A."/>
            <person name="Otillar R.P."/>
            <person name="Terry A.Y."/>
            <person name="Boore J.L."/>
            <person name="Grigoriev I.V."/>
            <person name="Lindberg D.R."/>
            <person name="Seaver E.C."/>
            <person name="Weisblat D.A."/>
            <person name="Putnam N.H."/>
            <person name="Rokhsar D.S."/>
        </authorList>
    </citation>
    <scope>NUCLEOTIDE SEQUENCE</scope>
</reference>
<evidence type="ECO:0000313" key="3">
    <source>
        <dbReference type="EMBL" id="ESN94898.1"/>
    </source>
</evidence>
<dbReference type="InParanoid" id="T1FFB8"/>
<evidence type="ECO:0000259" key="2">
    <source>
        <dbReference type="PROSITE" id="PS50215"/>
    </source>
</evidence>
<dbReference type="GO" id="GO:0004222">
    <property type="term" value="F:metalloendopeptidase activity"/>
    <property type="evidence" value="ECO:0007669"/>
    <property type="project" value="InterPro"/>
</dbReference>
<reference evidence="5" key="1">
    <citation type="submission" date="2012-12" db="EMBL/GenBank/DDBJ databases">
        <authorList>
            <person name="Hellsten U."/>
            <person name="Grimwood J."/>
            <person name="Chapman J.A."/>
            <person name="Shapiro H."/>
            <person name="Aerts A."/>
            <person name="Otillar R.P."/>
            <person name="Terry A.Y."/>
            <person name="Boore J.L."/>
            <person name="Simakov O."/>
            <person name="Marletaz F."/>
            <person name="Cho S.-J."/>
            <person name="Edsinger-Gonzales E."/>
            <person name="Havlak P."/>
            <person name="Kuo D.-H."/>
            <person name="Larsson T."/>
            <person name="Lv J."/>
            <person name="Arendt D."/>
            <person name="Savage R."/>
            <person name="Osoegawa K."/>
            <person name="de Jong P."/>
            <person name="Lindberg D.R."/>
            <person name="Seaver E.C."/>
            <person name="Weisblat D.A."/>
            <person name="Putnam N.H."/>
            <person name="Grigoriev I.V."/>
            <person name="Rokhsar D.S."/>
        </authorList>
    </citation>
    <scope>NUCLEOTIDE SEQUENCE</scope>
</reference>
<keyword evidence="5" id="KW-1185">Reference proteome</keyword>
<dbReference type="InterPro" id="IPR024079">
    <property type="entry name" value="MetalloPept_cat_dom_sf"/>
</dbReference>
<dbReference type="EMBL" id="KB097558">
    <property type="protein sequence ID" value="ESN94898.1"/>
    <property type="molecule type" value="Genomic_DNA"/>
</dbReference>
<dbReference type="GO" id="GO:0006508">
    <property type="term" value="P:proteolysis"/>
    <property type="evidence" value="ECO:0007669"/>
    <property type="project" value="InterPro"/>
</dbReference>
<comment type="caution">
    <text evidence="1">Lacks conserved residue(s) required for the propagation of feature annotation.</text>
</comment>
<proteinExistence type="predicted"/>
<dbReference type="KEGG" id="hro:HELRODRAFT_180003"/>
<dbReference type="HOGENOM" id="CLU_2148542_0_0_1"/>
<dbReference type="EnsemblMetazoa" id="HelroT180003">
    <property type="protein sequence ID" value="HelroP180003"/>
    <property type="gene ID" value="HelroG180003"/>
</dbReference>
<accession>T1FFB8</accession>
<dbReference type="RefSeq" id="XP_009027020.1">
    <property type="nucleotide sequence ID" value="XM_009028772.1"/>
</dbReference>
<feature type="domain" description="Peptidase M12B" evidence="2">
    <location>
        <begin position="17"/>
        <end position="112"/>
    </location>
</feature>
<evidence type="ECO:0000256" key="1">
    <source>
        <dbReference type="PROSITE-ProRule" id="PRU00276"/>
    </source>
</evidence>
<dbReference type="PROSITE" id="PS50215">
    <property type="entry name" value="ADAM_MEPRO"/>
    <property type="match status" value="1"/>
</dbReference>
<dbReference type="Gene3D" id="3.40.390.10">
    <property type="entry name" value="Collagenase (Catalytic Domain)"/>
    <property type="match status" value="1"/>
</dbReference>
<dbReference type="Pfam" id="PF01421">
    <property type="entry name" value="Reprolysin"/>
    <property type="match status" value="1"/>
</dbReference>
<dbReference type="InterPro" id="IPR001590">
    <property type="entry name" value="Peptidase_M12B"/>
</dbReference>
<dbReference type="AlphaFoldDB" id="T1FFB8"/>
<dbReference type="GeneID" id="20207517"/>
<reference evidence="4" key="3">
    <citation type="submission" date="2015-06" db="UniProtKB">
        <authorList>
            <consortium name="EnsemblMetazoa"/>
        </authorList>
    </citation>
    <scope>IDENTIFICATION</scope>
</reference>
<sequence>MNSVQRNVTATLDRENRIVKVYVAVEYEVYTSYKSDVNKTARIKATLFAEASKYYQERDILITILGLEIWNISKITLKPNATQHDLLNEYDLYNKKYIIPNNPGLDTSMLVV</sequence>
<evidence type="ECO:0000313" key="5">
    <source>
        <dbReference type="Proteomes" id="UP000015101"/>
    </source>
</evidence>
<name>T1FFB8_HELRO</name>
<dbReference type="EMBL" id="AMQM01007068">
    <property type="status" value="NOT_ANNOTATED_CDS"/>
    <property type="molecule type" value="Genomic_DNA"/>
</dbReference>